<feature type="transmembrane region" description="Helical" evidence="5">
    <location>
        <begin position="236"/>
        <end position="258"/>
    </location>
</feature>
<keyword evidence="4 5" id="KW-0472">Membrane</keyword>
<keyword evidence="6" id="KW-0808">Transferase</keyword>
<accession>A0A521AUW3</accession>
<feature type="transmembrane region" description="Helical" evidence="5">
    <location>
        <begin position="110"/>
        <end position="129"/>
    </location>
</feature>
<feature type="transmembrane region" description="Helical" evidence="5">
    <location>
        <begin position="265"/>
        <end position="288"/>
    </location>
</feature>
<feature type="transmembrane region" description="Helical" evidence="5">
    <location>
        <begin position="12"/>
        <end position="35"/>
    </location>
</feature>
<keyword evidence="2 5" id="KW-0812">Transmembrane</keyword>
<evidence type="ECO:0000256" key="5">
    <source>
        <dbReference type="SAM" id="Phobius"/>
    </source>
</evidence>
<dbReference type="Pfam" id="PF01040">
    <property type="entry name" value="UbiA"/>
    <property type="match status" value="1"/>
</dbReference>
<dbReference type="EMBL" id="FXSZ01000001">
    <property type="protein sequence ID" value="SMO38599.1"/>
    <property type="molecule type" value="Genomic_DNA"/>
</dbReference>
<name>A0A521AUW3_9SPHI</name>
<dbReference type="GO" id="GO:0016020">
    <property type="term" value="C:membrane"/>
    <property type="evidence" value="ECO:0007669"/>
    <property type="project" value="UniProtKB-SubCell"/>
</dbReference>
<evidence type="ECO:0000313" key="6">
    <source>
        <dbReference type="EMBL" id="SMO38599.1"/>
    </source>
</evidence>
<reference evidence="6 7" key="1">
    <citation type="submission" date="2017-05" db="EMBL/GenBank/DDBJ databases">
        <authorList>
            <person name="Varghese N."/>
            <person name="Submissions S."/>
        </authorList>
    </citation>
    <scope>NUCLEOTIDE SEQUENCE [LARGE SCALE GENOMIC DNA]</scope>
    <source>
        <strain evidence="6 7">DSM 21342</strain>
    </source>
</reference>
<feature type="transmembrane region" description="Helical" evidence="5">
    <location>
        <begin position="83"/>
        <end position="104"/>
    </location>
</feature>
<dbReference type="OrthoDB" id="1467772at2"/>
<keyword evidence="3 5" id="KW-1133">Transmembrane helix</keyword>
<gene>
    <name evidence="6" type="ORF">SAMN06265350_101422</name>
</gene>
<dbReference type="AlphaFoldDB" id="A0A521AUW3"/>
<keyword evidence="7" id="KW-1185">Reference proteome</keyword>
<feature type="transmembrane region" description="Helical" evidence="5">
    <location>
        <begin position="170"/>
        <end position="191"/>
    </location>
</feature>
<dbReference type="GO" id="GO:0016765">
    <property type="term" value="F:transferase activity, transferring alkyl or aryl (other than methyl) groups"/>
    <property type="evidence" value="ECO:0007669"/>
    <property type="project" value="InterPro"/>
</dbReference>
<evidence type="ECO:0000256" key="4">
    <source>
        <dbReference type="ARBA" id="ARBA00023136"/>
    </source>
</evidence>
<comment type="subcellular location">
    <subcellularLocation>
        <location evidence="1">Membrane</location>
        <topology evidence="1">Multi-pass membrane protein</topology>
    </subcellularLocation>
</comment>
<feature type="transmembrane region" description="Helical" evidence="5">
    <location>
        <begin position="41"/>
        <end position="62"/>
    </location>
</feature>
<sequence length="289" mass="32368">MRQKAKHIFDYLIFSHLFVALCAVAQAALTYLLIGQKPDEALLLIIFFASVFVYNFRVILYFQRIKASQKNSTNHRVRFVSRHSTSILTIALVAALLIVPLSFFLKIKTIEAGLLTGIIALSYSLPFIAKLKGGLRQVPGLKTFLVAGVWALGTVLLPILQAGIELHLTQIIILFAKRFVFIFVLALLFDLRDIDSDRKFGLKTLATLLGPAQTKILCLFLLASQLFLIINFNSAIAQQVFIGLLASSLLTSYFVILASSKRNDYFCLFWVDGLMITHYLLVLAAVYFL</sequence>
<evidence type="ECO:0000256" key="1">
    <source>
        <dbReference type="ARBA" id="ARBA00004141"/>
    </source>
</evidence>
<dbReference type="RefSeq" id="WP_142601034.1">
    <property type="nucleotide sequence ID" value="NZ_FXSZ01000001.1"/>
</dbReference>
<protein>
    <submittedName>
        <fullName evidence="6">4-hydroxybenzoate polyprenyltransferase</fullName>
    </submittedName>
</protein>
<dbReference type="InterPro" id="IPR000537">
    <property type="entry name" value="UbiA_prenyltransferase"/>
</dbReference>
<feature type="transmembrane region" description="Helical" evidence="5">
    <location>
        <begin position="141"/>
        <end position="164"/>
    </location>
</feature>
<evidence type="ECO:0000313" key="7">
    <source>
        <dbReference type="Proteomes" id="UP000315971"/>
    </source>
</evidence>
<feature type="transmembrane region" description="Helical" evidence="5">
    <location>
        <begin position="212"/>
        <end position="230"/>
    </location>
</feature>
<dbReference type="Proteomes" id="UP000315971">
    <property type="component" value="Unassembled WGS sequence"/>
</dbReference>
<organism evidence="6 7">
    <name type="scientific">Solitalea koreensis</name>
    <dbReference type="NCBI Taxonomy" id="543615"/>
    <lineage>
        <taxon>Bacteria</taxon>
        <taxon>Pseudomonadati</taxon>
        <taxon>Bacteroidota</taxon>
        <taxon>Sphingobacteriia</taxon>
        <taxon>Sphingobacteriales</taxon>
        <taxon>Sphingobacteriaceae</taxon>
        <taxon>Solitalea</taxon>
    </lineage>
</organism>
<proteinExistence type="predicted"/>
<evidence type="ECO:0000256" key="2">
    <source>
        <dbReference type="ARBA" id="ARBA00022692"/>
    </source>
</evidence>
<evidence type="ECO:0000256" key="3">
    <source>
        <dbReference type="ARBA" id="ARBA00022989"/>
    </source>
</evidence>